<keyword evidence="2" id="KW-1185">Reference proteome</keyword>
<sequence>MNCEQLNRWTIHIGSCVTLNFKYFKLGRFKPKAFAVGAEIAASITEMNPYPIYYPCVLQMKKTLRRLFVSQSVDQMAPTFDAKGIETVRRILALPFLNENVFPQILEKSLETTSAASLFKLAASDI</sequence>
<organism evidence="1 2">
    <name type="scientific">Trichinella nelsoni</name>
    <dbReference type="NCBI Taxonomy" id="6336"/>
    <lineage>
        <taxon>Eukaryota</taxon>
        <taxon>Metazoa</taxon>
        <taxon>Ecdysozoa</taxon>
        <taxon>Nematoda</taxon>
        <taxon>Enoplea</taxon>
        <taxon>Dorylaimia</taxon>
        <taxon>Trichinellida</taxon>
        <taxon>Trichinellidae</taxon>
        <taxon>Trichinella</taxon>
    </lineage>
</organism>
<dbReference type="GO" id="GO:0000724">
    <property type="term" value="P:double-strand break repair via homologous recombination"/>
    <property type="evidence" value="ECO:0007669"/>
    <property type="project" value="TreeGrafter"/>
</dbReference>
<dbReference type="GO" id="GO:0042276">
    <property type="term" value="P:error-prone translesion synthesis"/>
    <property type="evidence" value="ECO:0007669"/>
    <property type="project" value="TreeGrafter"/>
</dbReference>
<protein>
    <submittedName>
        <fullName evidence="1">DNA polymerase zeta catalytic subunit</fullName>
    </submittedName>
</protein>
<dbReference type="OrthoDB" id="63589at2759"/>
<evidence type="ECO:0000313" key="1">
    <source>
        <dbReference type="EMBL" id="KRX13794.1"/>
    </source>
</evidence>
<dbReference type="AlphaFoldDB" id="A0A0V0RH64"/>
<dbReference type="GO" id="GO:0005634">
    <property type="term" value="C:nucleus"/>
    <property type="evidence" value="ECO:0007669"/>
    <property type="project" value="TreeGrafter"/>
</dbReference>
<accession>A0A0V0RH64</accession>
<dbReference type="STRING" id="6336.A0A0V0RH64"/>
<gene>
    <name evidence="1" type="primary">REV3</name>
    <name evidence="1" type="ORF">T07_11599</name>
</gene>
<dbReference type="GO" id="GO:0016035">
    <property type="term" value="C:zeta DNA polymerase complex"/>
    <property type="evidence" value="ECO:0007669"/>
    <property type="project" value="InterPro"/>
</dbReference>
<dbReference type="InterPro" id="IPR030559">
    <property type="entry name" value="PolZ_Rev3"/>
</dbReference>
<proteinExistence type="predicted"/>
<comment type="caution">
    <text evidence="1">The sequence shown here is derived from an EMBL/GenBank/DDBJ whole genome shotgun (WGS) entry which is preliminary data.</text>
</comment>
<reference evidence="1 2" key="1">
    <citation type="submission" date="2015-01" db="EMBL/GenBank/DDBJ databases">
        <title>Evolution of Trichinella species and genotypes.</title>
        <authorList>
            <person name="Korhonen P.K."/>
            <person name="Edoardo P."/>
            <person name="Giuseppe L.R."/>
            <person name="Gasser R.B."/>
        </authorList>
    </citation>
    <scope>NUCLEOTIDE SEQUENCE [LARGE SCALE GENOMIC DNA]</scope>
    <source>
        <strain evidence="1">ISS37</strain>
    </source>
</reference>
<dbReference type="PANTHER" id="PTHR45812:SF1">
    <property type="entry name" value="DNA POLYMERASE ZETA CATALYTIC SUBUNIT"/>
    <property type="match status" value="1"/>
</dbReference>
<dbReference type="EMBL" id="JYDL01000183">
    <property type="protein sequence ID" value="KRX13794.1"/>
    <property type="molecule type" value="Genomic_DNA"/>
</dbReference>
<evidence type="ECO:0000313" key="2">
    <source>
        <dbReference type="Proteomes" id="UP000054630"/>
    </source>
</evidence>
<dbReference type="Proteomes" id="UP000054630">
    <property type="component" value="Unassembled WGS sequence"/>
</dbReference>
<dbReference type="GO" id="GO:0003887">
    <property type="term" value="F:DNA-directed DNA polymerase activity"/>
    <property type="evidence" value="ECO:0007669"/>
    <property type="project" value="TreeGrafter"/>
</dbReference>
<dbReference type="PANTHER" id="PTHR45812">
    <property type="entry name" value="DNA POLYMERASE ZETA CATALYTIC SUBUNIT"/>
    <property type="match status" value="1"/>
</dbReference>
<name>A0A0V0RH64_9BILA</name>